<keyword evidence="2" id="KW-1185">Reference proteome</keyword>
<comment type="caution">
    <text evidence="1">The sequence shown here is derived from an EMBL/GenBank/DDBJ whole genome shotgun (WGS) entry which is preliminary data.</text>
</comment>
<evidence type="ECO:0000313" key="2">
    <source>
        <dbReference type="Proteomes" id="UP001482520"/>
    </source>
</evidence>
<name>A0ABV1NZ43_9ACTN</name>
<accession>A0ABV1NZ43</accession>
<reference evidence="1 2" key="1">
    <citation type="submission" date="2024-02" db="EMBL/GenBank/DDBJ databases">
        <title>Full genome sequence of Nocardioides kribbensis.</title>
        <authorList>
            <person name="Poletto B.L."/>
            <person name="Silva G."/>
            <person name="Galante D."/>
            <person name="Campos K.R."/>
            <person name="Santos M.B.N."/>
            <person name="Sacchi C.T."/>
        </authorList>
    </citation>
    <scope>NUCLEOTIDE SEQUENCE [LARGE SCALE GENOMIC DNA]</scope>
    <source>
        <strain evidence="1 2">O4R</strain>
    </source>
</reference>
<organism evidence="1 2">
    <name type="scientific">Nocardioides kribbensis</name>
    <dbReference type="NCBI Taxonomy" id="305517"/>
    <lineage>
        <taxon>Bacteria</taxon>
        <taxon>Bacillati</taxon>
        <taxon>Actinomycetota</taxon>
        <taxon>Actinomycetes</taxon>
        <taxon>Propionibacteriales</taxon>
        <taxon>Nocardioidaceae</taxon>
        <taxon>Nocardioides</taxon>
    </lineage>
</organism>
<dbReference type="InterPro" id="IPR025153">
    <property type="entry name" value="Ead_Ea22"/>
</dbReference>
<dbReference type="RefSeq" id="WP_349804656.1">
    <property type="nucleotide sequence ID" value="NZ_JBEGDP010000010.1"/>
</dbReference>
<gene>
    <name evidence="1" type="ORF">V6R90_10645</name>
</gene>
<dbReference type="Pfam" id="PF13935">
    <property type="entry name" value="Ead_Ea22"/>
    <property type="match status" value="1"/>
</dbReference>
<sequence>MSDQIQRLREVAEAATEGPWVDDQDAPASCVYSPTEDTFVTAPFDWNATGSDTRYIATFDPPTVLELLARLERAEAAVERVREVVERRLVYMSSADAHVIHGELTDALDGGER</sequence>
<proteinExistence type="predicted"/>
<evidence type="ECO:0000313" key="1">
    <source>
        <dbReference type="EMBL" id="MEQ7847738.1"/>
    </source>
</evidence>
<protein>
    <submittedName>
        <fullName evidence="1">Ead/Ea22-like family protein</fullName>
    </submittedName>
</protein>
<dbReference type="Proteomes" id="UP001482520">
    <property type="component" value="Unassembled WGS sequence"/>
</dbReference>
<dbReference type="EMBL" id="JBEGDP010000010">
    <property type="protein sequence ID" value="MEQ7847738.1"/>
    <property type="molecule type" value="Genomic_DNA"/>
</dbReference>